<gene>
    <name evidence="3" type="ORF">FHU33_2029</name>
</gene>
<organism evidence="3 4">
    <name type="scientific">Blastococcus colisei</name>
    <dbReference type="NCBI Taxonomy" id="1564162"/>
    <lineage>
        <taxon>Bacteria</taxon>
        <taxon>Bacillati</taxon>
        <taxon>Actinomycetota</taxon>
        <taxon>Actinomycetes</taxon>
        <taxon>Geodermatophilales</taxon>
        <taxon>Geodermatophilaceae</taxon>
        <taxon>Blastococcus</taxon>
    </lineage>
</organism>
<keyword evidence="2" id="KW-0812">Transmembrane</keyword>
<feature type="region of interest" description="Disordered" evidence="1">
    <location>
        <begin position="181"/>
        <end position="228"/>
    </location>
</feature>
<keyword evidence="2" id="KW-0472">Membrane</keyword>
<evidence type="ECO:0000256" key="1">
    <source>
        <dbReference type="SAM" id="MobiDB-lite"/>
    </source>
</evidence>
<accession>A0A543PEX0</accession>
<feature type="transmembrane region" description="Helical" evidence="2">
    <location>
        <begin position="98"/>
        <end position="117"/>
    </location>
</feature>
<evidence type="ECO:0000313" key="3">
    <source>
        <dbReference type="EMBL" id="TQN42623.1"/>
    </source>
</evidence>
<proteinExistence type="predicted"/>
<protein>
    <submittedName>
        <fullName evidence="3">Uncharacterized protein</fullName>
    </submittedName>
</protein>
<dbReference type="EMBL" id="VFQE01000001">
    <property type="protein sequence ID" value="TQN42623.1"/>
    <property type="molecule type" value="Genomic_DNA"/>
</dbReference>
<keyword evidence="2" id="KW-1133">Transmembrane helix</keyword>
<name>A0A543PEX0_9ACTN</name>
<dbReference type="RefSeq" id="WP_142025234.1">
    <property type="nucleotide sequence ID" value="NZ_VFQE01000001.1"/>
</dbReference>
<feature type="transmembrane region" description="Helical" evidence="2">
    <location>
        <begin position="150"/>
        <end position="171"/>
    </location>
</feature>
<feature type="transmembrane region" description="Helical" evidence="2">
    <location>
        <begin position="63"/>
        <end position="86"/>
    </location>
</feature>
<feature type="transmembrane region" description="Helical" evidence="2">
    <location>
        <begin position="28"/>
        <end position="51"/>
    </location>
</feature>
<evidence type="ECO:0000313" key="4">
    <source>
        <dbReference type="Proteomes" id="UP000319865"/>
    </source>
</evidence>
<keyword evidence="4" id="KW-1185">Reference proteome</keyword>
<comment type="caution">
    <text evidence="3">The sequence shown here is derived from an EMBL/GenBank/DDBJ whole genome shotgun (WGS) entry which is preliminary data.</text>
</comment>
<dbReference type="AlphaFoldDB" id="A0A543PEX0"/>
<evidence type="ECO:0000256" key="2">
    <source>
        <dbReference type="SAM" id="Phobius"/>
    </source>
</evidence>
<dbReference type="OrthoDB" id="5186552at2"/>
<reference evidence="3 4" key="1">
    <citation type="submission" date="2019-06" db="EMBL/GenBank/DDBJ databases">
        <title>Sequencing the genomes of 1000 actinobacteria strains.</title>
        <authorList>
            <person name="Klenk H.-P."/>
        </authorList>
    </citation>
    <scope>NUCLEOTIDE SEQUENCE [LARGE SCALE GENOMIC DNA]</scope>
    <source>
        <strain evidence="3 4">DSM 46837</strain>
    </source>
</reference>
<feature type="compositionally biased region" description="Basic and acidic residues" evidence="1">
    <location>
        <begin position="199"/>
        <end position="209"/>
    </location>
</feature>
<feature type="compositionally biased region" description="Basic and acidic residues" evidence="1">
    <location>
        <begin position="216"/>
        <end position="228"/>
    </location>
</feature>
<dbReference type="Proteomes" id="UP000319865">
    <property type="component" value="Unassembled WGS sequence"/>
</dbReference>
<sequence length="228" mass="23720">MATNVSARMADDARSPGRVADLIRWGPVFAGVIIALAFFALMNTLWLAIAYSAGDGWISGNLGWFIAPTAAVALMLAGLLAGLFAGPRGKAAGITNGVAAWGLLFVLSLTALVPSAVNLTTQLGVGLREGNTTVGGALGTDGGGFTIETALWVSFWSLLAGLLLAALGGLLGGKMRRPVVSAETASRDQRPTTVTENYVVDREPVDRTPEATTTEIRPELRTEATHRS</sequence>